<organism evidence="4 5">
    <name type="scientific">Staphylotrichum tortipilum</name>
    <dbReference type="NCBI Taxonomy" id="2831512"/>
    <lineage>
        <taxon>Eukaryota</taxon>
        <taxon>Fungi</taxon>
        <taxon>Dikarya</taxon>
        <taxon>Ascomycota</taxon>
        <taxon>Pezizomycotina</taxon>
        <taxon>Sordariomycetes</taxon>
        <taxon>Sordariomycetidae</taxon>
        <taxon>Sordariales</taxon>
        <taxon>Chaetomiaceae</taxon>
        <taxon>Staphylotrichum</taxon>
    </lineage>
</organism>
<gene>
    <name evidence="4" type="ORF">C8A05DRAFT_40803</name>
</gene>
<dbReference type="InterPro" id="IPR017439">
    <property type="entry name" value="Amidohydrolase"/>
</dbReference>
<keyword evidence="4" id="KW-0378">Hydrolase</keyword>
<dbReference type="InterPro" id="IPR036264">
    <property type="entry name" value="Bact_exopeptidase_dim_dom"/>
</dbReference>
<dbReference type="FunFam" id="3.30.70.360:FF:000004">
    <property type="entry name" value="Peptidase M20 domain-containing protein 2"/>
    <property type="match status" value="1"/>
</dbReference>
<dbReference type="InterPro" id="IPR017144">
    <property type="entry name" value="Xaa-Arg_dipeptidase"/>
</dbReference>
<evidence type="ECO:0000256" key="2">
    <source>
        <dbReference type="PIRNR" id="PIRNR037226"/>
    </source>
</evidence>
<dbReference type="SUPFAM" id="SSF53187">
    <property type="entry name" value="Zn-dependent exopeptidases"/>
    <property type="match status" value="1"/>
</dbReference>
<evidence type="ECO:0000256" key="1">
    <source>
        <dbReference type="ARBA" id="ARBA00006247"/>
    </source>
</evidence>
<dbReference type="Pfam" id="PF07687">
    <property type="entry name" value="M20_dimer"/>
    <property type="match status" value="1"/>
</dbReference>
<keyword evidence="5" id="KW-1185">Reference proteome</keyword>
<dbReference type="Pfam" id="PF01546">
    <property type="entry name" value="Peptidase_M20"/>
    <property type="match status" value="1"/>
</dbReference>
<evidence type="ECO:0000259" key="3">
    <source>
        <dbReference type="Pfam" id="PF07687"/>
    </source>
</evidence>
<dbReference type="Proteomes" id="UP001303889">
    <property type="component" value="Unassembled WGS sequence"/>
</dbReference>
<dbReference type="InterPro" id="IPR002933">
    <property type="entry name" value="Peptidase_M20"/>
</dbReference>
<proteinExistence type="inferred from homology"/>
<accession>A0AAN6RXC6</accession>
<dbReference type="InterPro" id="IPR011650">
    <property type="entry name" value="Peptidase_M20_dimer"/>
</dbReference>
<reference evidence="4" key="2">
    <citation type="submission" date="2023-05" db="EMBL/GenBank/DDBJ databases">
        <authorList>
            <consortium name="Lawrence Berkeley National Laboratory"/>
            <person name="Steindorff A."/>
            <person name="Hensen N."/>
            <person name="Bonometti L."/>
            <person name="Westerberg I."/>
            <person name="Brannstrom I.O."/>
            <person name="Guillou S."/>
            <person name="Cros-Aarteil S."/>
            <person name="Calhoun S."/>
            <person name="Haridas S."/>
            <person name="Kuo A."/>
            <person name="Mondo S."/>
            <person name="Pangilinan J."/>
            <person name="Riley R."/>
            <person name="Labutti K."/>
            <person name="Andreopoulos B."/>
            <person name="Lipzen A."/>
            <person name="Chen C."/>
            <person name="Yanf M."/>
            <person name="Daum C."/>
            <person name="Ng V."/>
            <person name="Clum A."/>
            <person name="Ohm R."/>
            <person name="Martin F."/>
            <person name="Silar P."/>
            <person name="Natvig D."/>
            <person name="Lalanne C."/>
            <person name="Gautier V."/>
            <person name="Ament-Velasquez S.L."/>
            <person name="Kruys A."/>
            <person name="Hutchinson M.I."/>
            <person name="Powell A.J."/>
            <person name="Barry K."/>
            <person name="Miller A.N."/>
            <person name="Grigoriev I.V."/>
            <person name="Debuchy R."/>
            <person name="Gladieux P."/>
            <person name="Thoren M.H."/>
            <person name="Johannesson H."/>
        </authorList>
    </citation>
    <scope>NUCLEOTIDE SEQUENCE</scope>
    <source>
        <strain evidence="4">CBS 103.79</strain>
    </source>
</reference>
<dbReference type="PANTHER" id="PTHR30575">
    <property type="entry name" value="PEPTIDASE M20"/>
    <property type="match status" value="1"/>
</dbReference>
<name>A0AAN6RXC6_9PEZI</name>
<protein>
    <recommendedName>
        <fullName evidence="2">Peptidase M20 domain-containing protein 2</fullName>
    </recommendedName>
</protein>
<dbReference type="SUPFAM" id="SSF55031">
    <property type="entry name" value="Bacterial exopeptidase dimerisation domain"/>
    <property type="match status" value="1"/>
</dbReference>
<dbReference type="PIRSF" id="PIRSF037226">
    <property type="entry name" value="Amidohydrolase_ACY1L2_prd"/>
    <property type="match status" value="1"/>
</dbReference>
<dbReference type="NCBIfam" id="TIGR01891">
    <property type="entry name" value="amidohydrolases"/>
    <property type="match status" value="1"/>
</dbReference>
<dbReference type="PANTHER" id="PTHR30575:SF0">
    <property type="entry name" value="XAA-ARG DIPEPTIDASE"/>
    <property type="match status" value="1"/>
</dbReference>
<reference evidence="4" key="1">
    <citation type="journal article" date="2023" name="Mol. Phylogenet. Evol.">
        <title>Genome-scale phylogeny and comparative genomics of the fungal order Sordariales.</title>
        <authorList>
            <person name="Hensen N."/>
            <person name="Bonometti L."/>
            <person name="Westerberg I."/>
            <person name="Brannstrom I.O."/>
            <person name="Guillou S."/>
            <person name="Cros-Aarteil S."/>
            <person name="Calhoun S."/>
            <person name="Haridas S."/>
            <person name="Kuo A."/>
            <person name="Mondo S."/>
            <person name="Pangilinan J."/>
            <person name="Riley R."/>
            <person name="LaButti K."/>
            <person name="Andreopoulos B."/>
            <person name="Lipzen A."/>
            <person name="Chen C."/>
            <person name="Yan M."/>
            <person name="Daum C."/>
            <person name="Ng V."/>
            <person name="Clum A."/>
            <person name="Steindorff A."/>
            <person name="Ohm R.A."/>
            <person name="Martin F."/>
            <person name="Silar P."/>
            <person name="Natvig D.O."/>
            <person name="Lalanne C."/>
            <person name="Gautier V."/>
            <person name="Ament-Velasquez S.L."/>
            <person name="Kruys A."/>
            <person name="Hutchinson M.I."/>
            <person name="Powell A.J."/>
            <person name="Barry K."/>
            <person name="Miller A.N."/>
            <person name="Grigoriev I.V."/>
            <person name="Debuchy R."/>
            <person name="Gladieux P."/>
            <person name="Hiltunen Thoren M."/>
            <person name="Johannesson H."/>
        </authorList>
    </citation>
    <scope>NUCLEOTIDE SEQUENCE</scope>
    <source>
        <strain evidence="4">CBS 103.79</strain>
    </source>
</reference>
<dbReference type="EMBL" id="MU855328">
    <property type="protein sequence ID" value="KAK3906380.1"/>
    <property type="molecule type" value="Genomic_DNA"/>
</dbReference>
<comment type="caution">
    <text evidence="4">The sequence shown here is derived from an EMBL/GenBank/DDBJ whole genome shotgun (WGS) entry which is preliminary data.</text>
</comment>
<dbReference type="Gene3D" id="3.40.630.10">
    <property type="entry name" value="Zn peptidases"/>
    <property type="match status" value="1"/>
</dbReference>
<dbReference type="CDD" id="cd05672">
    <property type="entry name" value="M20_ACY1L2-like"/>
    <property type="match status" value="1"/>
</dbReference>
<feature type="domain" description="Peptidase M20 dimerisation" evidence="3">
    <location>
        <begin position="186"/>
        <end position="276"/>
    </location>
</feature>
<dbReference type="InterPro" id="IPR052030">
    <property type="entry name" value="Peptidase_M20/M20A_hydrolases"/>
</dbReference>
<evidence type="ECO:0000313" key="4">
    <source>
        <dbReference type="EMBL" id="KAK3906380.1"/>
    </source>
</evidence>
<comment type="similarity">
    <text evidence="1 2">Belongs to the peptidase M20A family.</text>
</comment>
<sequence length="411" mass="43330">MAVDMISVIDGEIRNRNAELSSINQHIHANPELAYEEHKAHDAFVSVLRTLDFDVTPHAHGLDTAFSADFGSGGRLIVFNAEYDALPGIGHACGHNLIASASFAAFLGVAAALKASGQPGRVRLLGTPAEEGGGGKLKLIAAGAYRGAAASLMVHPGPGHKLPAAGGGATAIRGVSFVRMLANVKMGVHFTGREAHAAIAPWDGVNALDAVCLSYNAISMLRQQTRPYERIHGVFRSAGDRPNVTPADCAVEYYVRSATRAGAEALWQRVRRCFEGAALATGCAMRVEPLNSYADVRPSRALCEAYVDAMPAGTVAFDEPADILAGSTDMGDVCYECPGFHGVFGIDTKEGEANHTKGFAAAAGTADSFERALECGRGMAAVAWRVLSDDGFAERVQTEWEEDMKLAAQGK</sequence>
<evidence type="ECO:0000313" key="5">
    <source>
        <dbReference type="Proteomes" id="UP001303889"/>
    </source>
</evidence>
<dbReference type="AlphaFoldDB" id="A0AAN6RXC6"/>
<dbReference type="Gene3D" id="3.30.70.360">
    <property type="match status" value="1"/>
</dbReference>
<dbReference type="GO" id="GO:0016805">
    <property type="term" value="F:dipeptidase activity"/>
    <property type="evidence" value="ECO:0007669"/>
    <property type="project" value="InterPro"/>
</dbReference>